<feature type="transmembrane region" description="Helical" evidence="8">
    <location>
        <begin position="83"/>
        <end position="100"/>
    </location>
</feature>
<organism evidence="9 10">
    <name type="scientific">Candidatus Cryptobacteroides faecigallinarum</name>
    <dbReference type="NCBI Taxonomy" id="2840763"/>
    <lineage>
        <taxon>Bacteria</taxon>
        <taxon>Pseudomonadati</taxon>
        <taxon>Bacteroidota</taxon>
        <taxon>Bacteroidia</taxon>
        <taxon>Bacteroidales</taxon>
        <taxon>Candidatus Cryptobacteroides</taxon>
    </lineage>
</organism>
<feature type="transmembrane region" description="Helical" evidence="8">
    <location>
        <begin position="53"/>
        <end position="71"/>
    </location>
</feature>
<dbReference type="InterPro" id="IPR018365">
    <property type="entry name" value="Cell_cycle_FtsW-rel_CS"/>
</dbReference>
<dbReference type="PROSITE" id="PS00428">
    <property type="entry name" value="FTSW_RODA_SPOVE"/>
    <property type="match status" value="1"/>
</dbReference>
<feature type="transmembrane region" description="Helical" evidence="8">
    <location>
        <begin position="12"/>
        <end position="33"/>
    </location>
</feature>
<evidence type="ECO:0000256" key="8">
    <source>
        <dbReference type="SAM" id="Phobius"/>
    </source>
</evidence>
<evidence type="ECO:0000313" key="10">
    <source>
        <dbReference type="Proteomes" id="UP000823757"/>
    </source>
</evidence>
<dbReference type="GO" id="GO:0032153">
    <property type="term" value="C:cell division site"/>
    <property type="evidence" value="ECO:0007669"/>
    <property type="project" value="TreeGrafter"/>
</dbReference>
<dbReference type="NCBIfam" id="NF037961">
    <property type="entry name" value="RodA_shape"/>
    <property type="match status" value="2"/>
</dbReference>
<feature type="transmembrane region" description="Helical" evidence="8">
    <location>
        <begin position="232"/>
        <end position="250"/>
    </location>
</feature>
<keyword evidence="3" id="KW-0133">Cell shape</keyword>
<feature type="transmembrane region" description="Helical" evidence="8">
    <location>
        <begin position="423"/>
        <end position="450"/>
    </location>
</feature>
<dbReference type="GO" id="GO:0051301">
    <property type="term" value="P:cell division"/>
    <property type="evidence" value="ECO:0007669"/>
    <property type="project" value="InterPro"/>
</dbReference>
<feature type="transmembrane region" description="Helical" evidence="8">
    <location>
        <begin position="150"/>
        <end position="177"/>
    </location>
</feature>
<dbReference type="EMBL" id="JADIMD010000043">
    <property type="protein sequence ID" value="MBO8474271.1"/>
    <property type="molecule type" value="Genomic_DNA"/>
</dbReference>
<proteinExistence type="predicted"/>
<evidence type="ECO:0000256" key="4">
    <source>
        <dbReference type="ARBA" id="ARBA00022989"/>
    </source>
</evidence>
<evidence type="ECO:0000256" key="7">
    <source>
        <dbReference type="ARBA" id="ARBA00033270"/>
    </source>
</evidence>
<dbReference type="PANTHER" id="PTHR30474">
    <property type="entry name" value="CELL CYCLE PROTEIN"/>
    <property type="match status" value="1"/>
</dbReference>
<dbReference type="PANTHER" id="PTHR30474:SF1">
    <property type="entry name" value="PEPTIDOGLYCAN GLYCOSYLTRANSFERASE MRDB"/>
    <property type="match status" value="1"/>
</dbReference>
<evidence type="ECO:0000256" key="1">
    <source>
        <dbReference type="ARBA" id="ARBA00004141"/>
    </source>
</evidence>
<keyword evidence="4 8" id="KW-1133">Transmembrane helix</keyword>
<dbReference type="GO" id="GO:0008360">
    <property type="term" value="P:regulation of cell shape"/>
    <property type="evidence" value="ECO:0007669"/>
    <property type="project" value="UniProtKB-KW"/>
</dbReference>
<evidence type="ECO:0000256" key="2">
    <source>
        <dbReference type="ARBA" id="ARBA00022692"/>
    </source>
</evidence>
<comment type="caution">
    <text evidence="9">The sequence shown here is derived from an EMBL/GenBank/DDBJ whole genome shotgun (WGS) entry which is preliminary data.</text>
</comment>
<dbReference type="AlphaFoldDB" id="A0A9D9NHX7"/>
<evidence type="ECO:0000313" key="9">
    <source>
        <dbReference type="EMBL" id="MBO8474271.1"/>
    </source>
</evidence>
<dbReference type="InterPro" id="IPR001182">
    <property type="entry name" value="FtsW/RodA"/>
</dbReference>
<dbReference type="GO" id="GO:0005886">
    <property type="term" value="C:plasma membrane"/>
    <property type="evidence" value="ECO:0007669"/>
    <property type="project" value="TreeGrafter"/>
</dbReference>
<feature type="transmembrane region" description="Helical" evidence="8">
    <location>
        <begin position="189"/>
        <end position="220"/>
    </location>
</feature>
<keyword evidence="5 8" id="KW-0472">Membrane</keyword>
<name>A0A9D9NHX7_9BACT</name>
<feature type="transmembrane region" description="Helical" evidence="8">
    <location>
        <begin position="456"/>
        <end position="477"/>
    </location>
</feature>
<feature type="transmembrane region" description="Helical" evidence="8">
    <location>
        <begin position="270"/>
        <end position="288"/>
    </location>
</feature>
<evidence type="ECO:0000256" key="5">
    <source>
        <dbReference type="ARBA" id="ARBA00023136"/>
    </source>
</evidence>
<dbReference type="Pfam" id="PF01098">
    <property type="entry name" value="FTSW_RODA_SPOVE"/>
    <property type="match status" value="2"/>
</dbReference>
<keyword evidence="2 8" id="KW-0812">Transmembrane</keyword>
<sequence length="486" mass="54246">MRLFNKALIKNIDWWLVSCYIVLIFIGWMNIYASIHSTEVASIFDLAGRSGKQFIWMAASIACAATILLVIDPRIYDSLSVPVYLAVLLLLIAVIFLGTEVKGSRSWFEFGPVRFQPAEISKISTSLMLATLMSQFGFKMSRFRNFASVAAVILVPMLIIIAQSETGSALVYVGFIFVLYREGLSGWTIFLLGMFISIFILTLTVSPYAAILVLAIVASLCNTIYTSRMKRWCMYYLPAFVVLGGLPFLLDYLNSLTDNPDTFIKGIRPEFILLSVCFIAIPFILFRAYRTRKPFTLLAVMAFIAGVILSFSTEFIFDNVLQDHQRQRIEVLLGMKEDPTGVGYNVNQSMIAIGSGGLLGKGFLHGTQTTYGFVPEQSTDFIFCTIGEEWGFVGAAAVIMLYVFMIARIVISAEKSREAFTRIYGYCVACCIFMHLFINIGMTMGIMPVIGIPLPFISYGGSSLLAFTILLFIFIALKANENHNFR</sequence>
<evidence type="ECO:0000256" key="6">
    <source>
        <dbReference type="ARBA" id="ARBA00032370"/>
    </source>
</evidence>
<dbReference type="GO" id="GO:0015648">
    <property type="term" value="F:lipid-linked peptidoglycan transporter activity"/>
    <property type="evidence" value="ECO:0007669"/>
    <property type="project" value="TreeGrafter"/>
</dbReference>
<comment type="subcellular location">
    <subcellularLocation>
        <location evidence="1">Membrane</location>
        <topology evidence="1">Multi-pass membrane protein</topology>
    </subcellularLocation>
</comment>
<feature type="transmembrane region" description="Helical" evidence="8">
    <location>
        <begin position="295"/>
        <end position="317"/>
    </location>
</feature>
<gene>
    <name evidence="9" type="ORF">IAB91_03140</name>
</gene>
<reference evidence="9" key="2">
    <citation type="journal article" date="2021" name="PeerJ">
        <title>Extensive microbial diversity within the chicken gut microbiome revealed by metagenomics and culture.</title>
        <authorList>
            <person name="Gilroy R."/>
            <person name="Ravi A."/>
            <person name="Getino M."/>
            <person name="Pursley I."/>
            <person name="Horton D.L."/>
            <person name="Alikhan N.F."/>
            <person name="Baker D."/>
            <person name="Gharbi K."/>
            <person name="Hall N."/>
            <person name="Watson M."/>
            <person name="Adriaenssens E.M."/>
            <person name="Foster-Nyarko E."/>
            <person name="Jarju S."/>
            <person name="Secka A."/>
            <person name="Antonio M."/>
            <person name="Oren A."/>
            <person name="Chaudhuri R.R."/>
            <person name="La Ragione R."/>
            <person name="Hildebrand F."/>
            <person name="Pallen M.J."/>
        </authorList>
    </citation>
    <scope>NUCLEOTIDE SEQUENCE</scope>
    <source>
        <strain evidence="9">B1-13419</strain>
    </source>
</reference>
<accession>A0A9D9NHX7</accession>
<feature type="transmembrane region" description="Helical" evidence="8">
    <location>
        <begin position="390"/>
        <end position="411"/>
    </location>
</feature>
<evidence type="ECO:0000256" key="3">
    <source>
        <dbReference type="ARBA" id="ARBA00022960"/>
    </source>
</evidence>
<reference evidence="9" key="1">
    <citation type="submission" date="2020-10" db="EMBL/GenBank/DDBJ databases">
        <authorList>
            <person name="Gilroy R."/>
        </authorList>
    </citation>
    <scope>NUCLEOTIDE SEQUENCE</scope>
    <source>
        <strain evidence="9">B1-13419</strain>
    </source>
</reference>
<dbReference type="Proteomes" id="UP000823757">
    <property type="component" value="Unassembled WGS sequence"/>
</dbReference>
<protein>
    <recommendedName>
        <fullName evidence="7">Cell wall polymerase</fullName>
    </recommendedName>
    <alternativeName>
        <fullName evidence="6">Peptidoglycan polymerase</fullName>
    </alternativeName>
</protein>